<dbReference type="AlphaFoldDB" id="A0AAW1UHJ2"/>
<comment type="caution">
    <text evidence="1">The sequence shown here is derived from an EMBL/GenBank/DDBJ whole genome shotgun (WGS) entry which is preliminary data.</text>
</comment>
<protein>
    <submittedName>
        <fullName evidence="1">Uncharacterized protein</fullName>
    </submittedName>
</protein>
<evidence type="ECO:0000313" key="1">
    <source>
        <dbReference type="EMBL" id="KAK9882128.1"/>
    </source>
</evidence>
<reference evidence="1 2" key="1">
    <citation type="submission" date="2023-03" db="EMBL/GenBank/DDBJ databases">
        <title>Genome insight into feeding habits of ladybird beetles.</title>
        <authorList>
            <person name="Li H.-S."/>
            <person name="Huang Y.-H."/>
            <person name="Pang H."/>
        </authorList>
    </citation>
    <scope>NUCLEOTIDE SEQUENCE [LARGE SCALE GENOMIC DNA]</scope>
    <source>
        <strain evidence="1">SYSU_2023b</strain>
        <tissue evidence="1">Whole body</tissue>
    </source>
</reference>
<organism evidence="1 2">
    <name type="scientific">Henosepilachna vigintioctopunctata</name>
    <dbReference type="NCBI Taxonomy" id="420089"/>
    <lineage>
        <taxon>Eukaryota</taxon>
        <taxon>Metazoa</taxon>
        <taxon>Ecdysozoa</taxon>
        <taxon>Arthropoda</taxon>
        <taxon>Hexapoda</taxon>
        <taxon>Insecta</taxon>
        <taxon>Pterygota</taxon>
        <taxon>Neoptera</taxon>
        <taxon>Endopterygota</taxon>
        <taxon>Coleoptera</taxon>
        <taxon>Polyphaga</taxon>
        <taxon>Cucujiformia</taxon>
        <taxon>Coccinelloidea</taxon>
        <taxon>Coccinellidae</taxon>
        <taxon>Epilachninae</taxon>
        <taxon>Epilachnini</taxon>
        <taxon>Henosepilachna</taxon>
    </lineage>
</organism>
<dbReference type="EMBL" id="JARQZJ010000072">
    <property type="protein sequence ID" value="KAK9882128.1"/>
    <property type="molecule type" value="Genomic_DNA"/>
</dbReference>
<gene>
    <name evidence="1" type="ORF">WA026_018970</name>
</gene>
<feature type="non-terminal residue" evidence="1">
    <location>
        <position position="138"/>
    </location>
</feature>
<name>A0AAW1UHJ2_9CUCU</name>
<accession>A0AAW1UHJ2</accession>
<sequence>MDRSATPNPDIPKPRAGNIIQAKDVKNAIASAENFIGKDTNKPPTLKDGYQGPVVEEVALCFKAILSPVKNIGLFGMIQLNTQCIMNKFDLIEIFLQPLSLSAICVAEHWCNPSSLPFAIIPGYTQAVAFCRTSSIHG</sequence>
<keyword evidence="2" id="KW-1185">Reference proteome</keyword>
<proteinExistence type="predicted"/>
<dbReference type="Proteomes" id="UP001431783">
    <property type="component" value="Unassembled WGS sequence"/>
</dbReference>
<evidence type="ECO:0000313" key="2">
    <source>
        <dbReference type="Proteomes" id="UP001431783"/>
    </source>
</evidence>